<keyword evidence="1" id="KW-1133">Transmembrane helix</keyword>
<sequence>MPAGGGILAGAIVIGAVLAGAIMNIGRRAAERLRSSLQGLA</sequence>
<dbReference type="Proteomes" id="UP000009080">
    <property type="component" value="Chromosome"/>
</dbReference>
<feature type="transmembrane region" description="Helical" evidence="1">
    <location>
        <begin position="6"/>
        <end position="26"/>
    </location>
</feature>
<name>C5BRW8_TERTT</name>
<evidence type="ECO:0000313" key="3">
    <source>
        <dbReference type="Proteomes" id="UP000009080"/>
    </source>
</evidence>
<reference evidence="2 3" key="1">
    <citation type="journal article" date="2009" name="PLoS ONE">
        <title>The complete genome of Teredinibacter turnerae T7901: an intracellular endosymbiont of marine wood-boring bivalves (shipworms).</title>
        <authorList>
            <person name="Yang J.C."/>
            <person name="Madupu R."/>
            <person name="Durkin A.S."/>
            <person name="Ekborg N.A."/>
            <person name="Pedamallu C.S."/>
            <person name="Hostetler J.B."/>
            <person name="Radune D."/>
            <person name="Toms B.S."/>
            <person name="Henrissat B."/>
            <person name="Coutinho P.M."/>
            <person name="Schwarz S."/>
            <person name="Field L."/>
            <person name="Trindade-Silva A.E."/>
            <person name="Soares C.A.G."/>
            <person name="Elshahawi S."/>
            <person name="Hanora A."/>
            <person name="Schmidt E.W."/>
            <person name="Haygood M.G."/>
            <person name="Posfai J."/>
            <person name="Benner J."/>
            <person name="Madinger C."/>
            <person name="Nove J."/>
            <person name="Anton B."/>
            <person name="Chaudhary K."/>
            <person name="Foster J."/>
            <person name="Holman A."/>
            <person name="Kumar S."/>
            <person name="Lessard P.A."/>
            <person name="Luyten Y.A."/>
            <person name="Slatko B."/>
            <person name="Wood N."/>
            <person name="Wu B."/>
            <person name="Teplitski M."/>
            <person name="Mougous J.D."/>
            <person name="Ward N."/>
            <person name="Eisen J.A."/>
            <person name="Badger J.H."/>
            <person name="Distel D.L."/>
        </authorList>
    </citation>
    <scope>NUCLEOTIDE SEQUENCE [LARGE SCALE GENOMIC DNA]</scope>
    <source>
        <strain evidence="3">ATCC 39867 / T7901</strain>
    </source>
</reference>
<keyword evidence="1" id="KW-0812">Transmembrane</keyword>
<proteinExistence type="predicted"/>
<keyword evidence="1" id="KW-0472">Membrane</keyword>
<dbReference type="HOGENOM" id="CLU_3277882_0_0_6"/>
<evidence type="ECO:0000256" key="1">
    <source>
        <dbReference type="SAM" id="Phobius"/>
    </source>
</evidence>
<dbReference type="AlphaFoldDB" id="C5BRW8"/>
<dbReference type="KEGG" id="ttu:TERTU_1285"/>
<protein>
    <submittedName>
        <fullName evidence="2">Uncharacterized protein</fullName>
    </submittedName>
</protein>
<gene>
    <name evidence="2" type="ordered locus">TERTU_1285</name>
</gene>
<organism evidence="2 3">
    <name type="scientific">Teredinibacter turnerae (strain ATCC 39867 / T7901)</name>
    <dbReference type="NCBI Taxonomy" id="377629"/>
    <lineage>
        <taxon>Bacteria</taxon>
        <taxon>Pseudomonadati</taxon>
        <taxon>Pseudomonadota</taxon>
        <taxon>Gammaproteobacteria</taxon>
        <taxon>Cellvibrionales</taxon>
        <taxon>Cellvibrionaceae</taxon>
        <taxon>Teredinibacter</taxon>
    </lineage>
</organism>
<keyword evidence="3" id="KW-1185">Reference proteome</keyword>
<accession>C5BRW8</accession>
<evidence type="ECO:0000313" key="2">
    <source>
        <dbReference type="EMBL" id="ACR14757.1"/>
    </source>
</evidence>
<dbReference type="STRING" id="377629.TERTU_1285"/>
<dbReference type="EMBL" id="CP001614">
    <property type="protein sequence ID" value="ACR14757.1"/>
    <property type="molecule type" value="Genomic_DNA"/>
</dbReference>